<dbReference type="PANTHER" id="PTHR11941:SF54">
    <property type="entry name" value="ENOYL-COA HYDRATASE, MITOCHONDRIAL"/>
    <property type="match status" value="1"/>
</dbReference>
<proteinExistence type="predicted"/>
<evidence type="ECO:0000313" key="1">
    <source>
        <dbReference type="EMBL" id="TWH96590.1"/>
    </source>
</evidence>
<dbReference type="SUPFAM" id="SSF52096">
    <property type="entry name" value="ClpP/crotonase"/>
    <property type="match status" value="1"/>
</dbReference>
<dbReference type="PANTHER" id="PTHR11941">
    <property type="entry name" value="ENOYL-COA HYDRATASE-RELATED"/>
    <property type="match status" value="1"/>
</dbReference>
<dbReference type="GO" id="GO:0006635">
    <property type="term" value="P:fatty acid beta-oxidation"/>
    <property type="evidence" value="ECO:0007669"/>
    <property type="project" value="TreeGrafter"/>
</dbReference>
<name>A0A562KMH1_SPHWJ</name>
<accession>A0A562KMH1</accession>
<dbReference type="EMBL" id="VLKK01000002">
    <property type="protein sequence ID" value="TWH96590.1"/>
    <property type="molecule type" value="Genomic_DNA"/>
</dbReference>
<dbReference type="Proteomes" id="UP000316624">
    <property type="component" value="Unassembled WGS sequence"/>
</dbReference>
<dbReference type="GO" id="GO:0016853">
    <property type="term" value="F:isomerase activity"/>
    <property type="evidence" value="ECO:0007669"/>
    <property type="project" value="UniProtKB-KW"/>
</dbReference>
<organism evidence="1 2">
    <name type="scientific">Sphingobium wenxiniae (strain DSM 21828 / CGMCC 1.7748 / JZ-1)</name>
    <dbReference type="NCBI Taxonomy" id="595605"/>
    <lineage>
        <taxon>Bacteria</taxon>
        <taxon>Pseudomonadati</taxon>
        <taxon>Pseudomonadota</taxon>
        <taxon>Alphaproteobacteria</taxon>
        <taxon>Sphingomonadales</taxon>
        <taxon>Sphingomonadaceae</taxon>
        <taxon>Sphingobium</taxon>
    </lineage>
</organism>
<comment type="caution">
    <text evidence="1">The sequence shown here is derived from an EMBL/GenBank/DDBJ whole genome shotgun (WGS) entry which is preliminary data.</text>
</comment>
<sequence>MNMTETTMADGIAIIRLDRPKVLNAINEAMVDEIEDALDRFEEDAAVRALVIIGTGRAFCVGSDLKEGGGDPDARIARMHRLMLRLIAYPKVSVAAFNGLALGGGLEIGMACTFRVAAPDARLGLPEVTHALMPAYGGTQLLPRLVGVGRALHMALTGEMIDAARAEAIGLVNGVAEDVQAAAVALADRCSRGGRAAQSEIRRAMLGGLDLPLSEGLALEAEGASRVAASEEAQAAVAAFAVRH</sequence>
<keyword evidence="2" id="KW-1185">Reference proteome</keyword>
<evidence type="ECO:0000313" key="2">
    <source>
        <dbReference type="Proteomes" id="UP000316624"/>
    </source>
</evidence>
<dbReference type="Pfam" id="PF00378">
    <property type="entry name" value="ECH_1"/>
    <property type="match status" value="1"/>
</dbReference>
<gene>
    <name evidence="1" type="ORF">IQ35_00521</name>
</gene>
<dbReference type="InterPro" id="IPR001753">
    <property type="entry name" value="Enoyl-CoA_hydra/iso"/>
</dbReference>
<reference evidence="1 2" key="1">
    <citation type="journal article" date="2015" name="Stand. Genomic Sci.">
        <title>Genomic Encyclopedia of Bacterial and Archaeal Type Strains, Phase III: the genomes of soil and plant-associated and newly described type strains.</title>
        <authorList>
            <person name="Whitman W.B."/>
            <person name="Woyke T."/>
            <person name="Klenk H.P."/>
            <person name="Zhou Y."/>
            <person name="Lilburn T.G."/>
            <person name="Beck B.J."/>
            <person name="De Vos P."/>
            <person name="Vandamme P."/>
            <person name="Eisen J.A."/>
            <person name="Garrity G."/>
            <person name="Hugenholtz P."/>
            <person name="Kyrpides N.C."/>
        </authorList>
    </citation>
    <scope>NUCLEOTIDE SEQUENCE [LARGE SCALE GENOMIC DNA]</scope>
    <source>
        <strain evidence="1 2">CGMCC 1.7748</strain>
    </source>
</reference>
<dbReference type="RefSeq" id="WP_021246079.1">
    <property type="nucleotide sequence ID" value="NZ_JACIIY010000009.1"/>
</dbReference>
<keyword evidence="1" id="KW-0413">Isomerase</keyword>
<dbReference type="Gene3D" id="3.90.226.10">
    <property type="entry name" value="2-enoyl-CoA Hydratase, Chain A, domain 1"/>
    <property type="match status" value="1"/>
</dbReference>
<dbReference type="CDD" id="cd06558">
    <property type="entry name" value="crotonase-like"/>
    <property type="match status" value="1"/>
</dbReference>
<dbReference type="InterPro" id="IPR029045">
    <property type="entry name" value="ClpP/crotonase-like_dom_sf"/>
</dbReference>
<protein>
    <submittedName>
        <fullName evidence="1">Enoyl-CoA hydratase/2-(1,2-epoxy-1,2-dihydrophenyl)acetyl-CoA isomerase</fullName>
    </submittedName>
</protein>
<dbReference type="AlphaFoldDB" id="A0A562KMH1"/>